<dbReference type="Gene3D" id="3.20.20.80">
    <property type="entry name" value="Glycosidases"/>
    <property type="match status" value="1"/>
</dbReference>
<dbReference type="InterPro" id="IPR017853">
    <property type="entry name" value="GH"/>
</dbReference>
<dbReference type="PRINTS" id="PR00741">
    <property type="entry name" value="GLHYDRLASE29"/>
</dbReference>
<keyword evidence="10" id="KW-1185">Reference proteome</keyword>
<dbReference type="InterPro" id="IPR016286">
    <property type="entry name" value="FUC_metazoa-typ"/>
</dbReference>
<reference evidence="9 10" key="1">
    <citation type="submission" date="2024-08" db="EMBL/GenBank/DDBJ databases">
        <title>Gnathostoma spinigerum genome.</title>
        <authorList>
            <person name="Gonzalez-Bertolin B."/>
            <person name="Monzon S."/>
            <person name="Zaballos A."/>
            <person name="Jimenez P."/>
            <person name="Dekumyoy P."/>
            <person name="Varona S."/>
            <person name="Cuesta I."/>
            <person name="Sumanam S."/>
            <person name="Adisakwattana P."/>
            <person name="Gasser R.B."/>
            <person name="Hernandez-Gonzalez A."/>
            <person name="Young N.D."/>
            <person name="Perteguer M.J."/>
        </authorList>
    </citation>
    <scope>NUCLEOTIDE SEQUENCE [LARGE SCALE GENOMIC DNA]</scope>
    <source>
        <strain evidence="9">AL3</strain>
        <tissue evidence="9">Liver</tissue>
    </source>
</reference>
<dbReference type="GO" id="GO:0004560">
    <property type="term" value="F:alpha-L-fucosidase activity"/>
    <property type="evidence" value="ECO:0007669"/>
    <property type="project" value="UniProtKB-EC"/>
</dbReference>
<gene>
    <name evidence="9" type="ORF">AB6A40_011249</name>
</gene>
<sequence length="169" mass="19998">MIGQPIVLILVLYLTKSPLSECRKFIKASRNHYEPTWSSLDSRPIPDWYQHAKLGVFCHWGVYSVPAFGSEWFWWDWKGEKIAEYEDYVVRNYKKDISYADFATYFTAEWFDAEVFREIVEASGARYFVFTSKHHEGFTMWPSKTSFNWNSVDIGPHRDIVGMIQLPFL</sequence>
<dbReference type="EMBL" id="JBGFUD010018468">
    <property type="protein sequence ID" value="MFH4984540.1"/>
    <property type="molecule type" value="Genomic_DNA"/>
</dbReference>
<dbReference type="AlphaFoldDB" id="A0ABD6F4G5"/>
<evidence type="ECO:0000256" key="5">
    <source>
        <dbReference type="ARBA" id="ARBA00022801"/>
    </source>
</evidence>
<keyword evidence="5" id="KW-0378">Hydrolase</keyword>
<dbReference type="InterPro" id="IPR057739">
    <property type="entry name" value="Glyco_hydro_29_N"/>
</dbReference>
<dbReference type="Pfam" id="PF01120">
    <property type="entry name" value="Alpha_L_fucos"/>
    <property type="match status" value="1"/>
</dbReference>
<evidence type="ECO:0000256" key="4">
    <source>
        <dbReference type="ARBA" id="ARBA00022729"/>
    </source>
</evidence>
<feature type="chain" id="PRO_5044888907" description="alpha-L-fucosidase" evidence="7">
    <location>
        <begin position="23"/>
        <end position="169"/>
    </location>
</feature>
<evidence type="ECO:0000256" key="1">
    <source>
        <dbReference type="ARBA" id="ARBA00004071"/>
    </source>
</evidence>
<evidence type="ECO:0000256" key="6">
    <source>
        <dbReference type="ARBA" id="ARBA00023295"/>
    </source>
</evidence>
<evidence type="ECO:0000313" key="9">
    <source>
        <dbReference type="EMBL" id="MFH4984540.1"/>
    </source>
</evidence>
<dbReference type="PANTHER" id="PTHR10030:SF37">
    <property type="entry name" value="ALPHA-L-FUCOSIDASE-RELATED"/>
    <property type="match status" value="1"/>
</dbReference>
<dbReference type="EC" id="3.2.1.51" evidence="3"/>
<comment type="similarity">
    <text evidence="2">Belongs to the glycosyl hydrolase 29 family.</text>
</comment>
<dbReference type="Proteomes" id="UP001608902">
    <property type="component" value="Unassembled WGS sequence"/>
</dbReference>
<proteinExistence type="inferred from homology"/>
<dbReference type="SUPFAM" id="SSF51445">
    <property type="entry name" value="(Trans)glycosidases"/>
    <property type="match status" value="1"/>
</dbReference>
<dbReference type="PANTHER" id="PTHR10030">
    <property type="entry name" value="ALPHA-L-FUCOSIDASE"/>
    <property type="match status" value="1"/>
</dbReference>
<dbReference type="SMART" id="SM00812">
    <property type="entry name" value="Alpha_L_fucos"/>
    <property type="match status" value="1"/>
</dbReference>
<protein>
    <recommendedName>
        <fullName evidence="3">alpha-L-fucosidase</fullName>
        <ecNumber evidence="3">3.2.1.51</ecNumber>
    </recommendedName>
</protein>
<comment type="function">
    <text evidence="1">Alpha-L-fucosidase is responsible for hydrolyzing the alpha-1,6-linked fucose joined to the reducing-end N-acetylglucosamine of the carbohydrate moieties of glycoproteins.</text>
</comment>
<evidence type="ECO:0000256" key="7">
    <source>
        <dbReference type="SAM" id="SignalP"/>
    </source>
</evidence>
<evidence type="ECO:0000259" key="8">
    <source>
        <dbReference type="Pfam" id="PF01120"/>
    </source>
</evidence>
<organism evidence="9 10">
    <name type="scientific">Gnathostoma spinigerum</name>
    <dbReference type="NCBI Taxonomy" id="75299"/>
    <lineage>
        <taxon>Eukaryota</taxon>
        <taxon>Metazoa</taxon>
        <taxon>Ecdysozoa</taxon>
        <taxon>Nematoda</taxon>
        <taxon>Chromadorea</taxon>
        <taxon>Rhabditida</taxon>
        <taxon>Spirurina</taxon>
        <taxon>Gnathostomatomorpha</taxon>
        <taxon>Gnathostomatoidea</taxon>
        <taxon>Gnathostomatidae</taxon>
        <taxon>Gnathostoma</taxon>
    </lineage>
</organism>
<evidence type="ECO:0000313" key="10">
    <source>
        <dbReference type="Proteomes" id="UP001608902"/>
    </source>
</evidence>
<evidence type="ECO:0000256" key="3">
    <source>
        <dbReference type="ARBA" id="ARBA00012662"/>
    </source>
</evidence>
<dbReference type="InterPro" id="IPR000933">
    <property type="entry name" value="Glyco_hydro_29"/>
</dbReference>
<feature type="signal peptide" evidence="7">
    <location>
        <begin position="1"/>
        <end position="22"/>
    </location>
</feature>
<keyword evidence="6" id="KW-0326">Glycosidase</keyword>
<feature type="domain" description="Glycoside hydrolase family 29 N-terminal" evidence="8">
    <location>
        <begin position="27"/>
        <end position="164"/>
    </location>
</feature>
<comment type="caution">
    <text evidence="9">The sequence shown here is derived from an EMBL/GenBank/DDBJ whole genome shotgun (WGS) entry which is preliminary data.</text>
</comment>
<evidence type="ECO:0000256" key="2">
    <source>
        <dbReference type="ARBA" id="ARBA00007951"/>
    </source>
</evidence>
<keyword evidence="4 7" id="KW-0732">Signal</keyword>
<accession>A0ABD6F4G5</accession>
<name>A0ABD6F4G5_9BILA</name>